<evidence type="ECO:0000313" key="14">
    <source>
        <dbReference type="Proteomes" id="UP001457282"/>
    </source>
</evidence>
<evidence type="ECO:0000256" key="9">
    <source>
        <dbReference type="ARBA" id="ARBA00023136"/>
    </source>
</evidence>
<dbReference type="GO" id="GO:0005886">
    <property type="term" value="C:plasma membrane"/>
    <property type="evidence" value="ECO:0007669"/>
    <property type="project" value="TreeGrafter"/>
</dbReference>
<dbReference type="InterPro" id="IPR008972">
    <property type="entry name" value="Cupredoxin"/>
</dbReference>
<keyword evidence="11" id="KW-0325">Glycoprotein</keyword>
<keyword evidence="3" id="KW-0812">Transmembrane</keyword>
<dbReference type="InterPro" id="IPR003245">
    <property type="entry name" value="Phytocyanin_dom"/>
</dbReference>
<evidence type="ECO:0000256" key="5">
    <source>
        <dbReference type="ARBA" id="ARBA00022729"/>
    </source>
</evidence>
<evidence type="ECO:0000256" key="3">
    <source>
        <dbReference type="ARBA" id="ARBA00022692"/>
    </source>
</evidence>
<dbReference type="CDD" id="cd04216">
    <property type="entry name" value="Phytocyanin"/>
    <property type="match status" value="1"/>
</dbReference>
<comment type="caution">
    <text evidence="13">The sequence shown here is derived from an EMBL/GenBank/DDBJ whole genome shotgun (WGS) entry which is preliminary data.</text>
</comment>
<dbReference type="FunFam" id="2.60.40.420:FF:000067">
    <property type="entry name" value="Cupredoxin superfamily protein"/>
    <property type="match status" value="1"/>
</dbReference>
<keyword evidence="6" id="KW-0249">Electron transport</keyword>
<gene>
    <name evidence="13" type="ORF">M0R45_024585</name>
</gene>
<evidence type="ECO:0000256" key="7">
    <source>
        <dbReference type="ARBA" id="ARBA00022989"/>
    </source>
</evidence>
<keyword evidence="8" id="KW-0186">Copper</keyword>
<dbReference type="GO" id="GO:0009610">
    <property type="term" value="P:response to symbiotic fungus"/>
    <property type="evidence" value="ECO:0007669"/>
    <property type="project" value="UniProtKB-ARBA"/>
</dbReference>
<evidence type="ECO:0000256" key="2">
    <source>
        <dbReference type="ARBA" id="ARBA00022448"/>
    </source>
</evidence>
<dbReference type="InterPro" id="IPR039391">
    <property type="entry name" value="Phytocyanin-like"/>
</dbReference>
<dbReference type="Pfam" id="PF02298">
    <property type="entry name" value="Cu_bind_like"/>
    <property type="match status" value="1"/>
</dbReference>
<name>A0AAW1WUP5_RUBAR</name>
<accession>A0AAW1WUP5</accession>
<keyword evidence="7" id="KW-1133">Transmembrane helix</keyword>
<keyword evidence="2" id="KW-0813">Transport</keyword>
<dbReference type="Proteomes" id="UP001457282">
    <property type="component" value="Unassembled WGS sequence"/>
</dbReference>
<feature type="domain" description="Phytocyanin" evidence="12">
    <location>
        <begin position="1"/>
        <end position="77"/>
    </location>
</feature>
<keyword evidence="14" id="KW-1185">Reference proteome</keyword>
<evidence type="ECO:0000259" key="12">
    <source>
        <dbReference type="PROSITE" id="PS51485"/>
    </source>
</evidence>
<dbReference type="EMBL" id="JBEDUW010000005">
    <property type="protein sequence ID" value="KAK9927401.1"/>
    <property type="molecule type" value="Genomic_DNA"/>
</dbReference>
<organism evidence="13 14">
    <name type="scientific">Rubus argutus</name>
    <name type="common">Southern blackberry</name>
    <dbReference type="NCBI Taxonomy" id="59490"/>
    <lineage>
        <taxon>Eukaryota</taxon>
        <taxon>Viridiplantae</taxon>
        <taxon>Streptophyta</taxon>
        <taxon>Embryophyta</taxon>
        <taxon>Tracheophyta</taxon>
        <taxon>Spermatophyta</taxon>
        <taxon>Magnoliopsida</taxon>
        <taxon>eudicotyledons</taxon>
        <taxon>Gunneridae</taxon>
        <taxon>Pentapetalae</taxon>
        <taxon>rosids</taxon>
        <taxon>fabids</taxon>
        <taxon>Rosales</taxon>
        <taxon>Rosaceae</taxon>
        <taxon>Rosoideae</taxon>
        <taxon>Rosoideae incertae sedis</taxon>
        <taxon>Rubus</taxon>
    </lineage>
</organism>
<evidence type="ECO:0000256" key="6">
    <source>
        <dbReference type="ARBA" id="ARBA00022982"/>
    </source>
</evidence>
<dbReference type="PANTHER" id="PTHR33021">
    <property type="entry name" value="BLUE COPPER PROTEIN"/>
    <property type="match status" value="1"/>
</dbReference>
<comment type="subcellular location">
    <subcellularLocation>
        <location evidence="1">Membrane</location>
        <topology evidence="1">Single-pass type I membrane protein</topology>
    </subcellularLocation>
</comment>
<evidence type="ECO:0000256" key="11">
    <source>
        <dbReference type="ARBA" id="ARBA00023180"/>
    </source>
</evidence>
<dbReference type="GO" id="GO:0009055">
    <property type="term" value="F:electron transfer activity"/>
    <property type="evidence" value="ECO:0007669"/>
    <property type="project" value="InterPro"/>
</dbReference>
<reference evidence="13 14" key="1">
    <citation type="journal article" date="2023" name="G3 (Bethesda)">
        <title>A chromosome-length genome assembly and annotation of blackberry (Rubus argutus, cv. 'Hillquist').</title>
        <authorList>
            <person name="Bruna T."/>
            <person name="Aryal R."/>
            <person name="Dudchenko O."/>
            <person name="Sargent D.J."/>
            <person name="Mead D."/>
            <person name="Buti M."/>
            <person name="Cavallini A."/>
            <person name="Hytonen T."/>
            <person name="Andres J."/>
            <person name="Pham M."/>
            <person name="Weisz D."/>
            <person name="Mascagni F."/>
            <person name="Usai G."/>
            <person name="Natali L."/>
            <person name="Bassil N."/>
            <person name="Fernandez G.E."/>
            <person name="Lomsadze A."/>
            <person name="Armour M."/>
            <person name="Olukolu B."/>
            <person name="Poorten T."/>
            <person name="Britton C."/>
            <person name="Davik J."/>
            <person name="Ashrafi H."/>
            <person name="Aiden E.L."/>
            <person name="Borodovsky M."/>
            <person name="Worthington M."/>
        </authorList>
    </citation>
    <scope>NUCLEOTIDE SEQUENCE [LARGE SCALE GENOMIC DNA]</scope>
    <source>
        <strain evidence="13">PI 553951</strain>
    </source>
</reference>
<evidence type="ECO:0000256" key="10">
    <source>
        <dbReference type="ARBA" id="ARBA00023157"/>
    </source>
</evidence>
<keyword evidence="4" id="KW-0479">Metal-binding</keyword>
<keyword evidence="10" id="KW-1015">Disulfide bond</keyword>
<evidence type="ECO:0000256" key="1">
    <source>
        <dbReference type="ARBA" id="ARBA00004479"/>
    </source>
</evidence>
<dbReference type="GO" id="GO:0046872">
    <property type="term" value="F:metal ion binding"/>
    <property type="evidence" value="ECO:0007669"/>
    <property type="project" value="UniProtKB-KW"/>
</dbReference>
<proteinExistence type="predicted"/>
<dbReference type="Gene3D" id="2.60.40.420">
    <property type="entry name" value="Cupredoxins - blue copper proteins"/>
    <property type="match status" value="1"/>
</dbReference>
<evidence type="ECO:0000256" key="4">
    <source>
        <dbReference type="ARBA" id="ARBA00022723"/>
    </source>
</evidence>
<dbReference type="PROSITE" id="PS51485">
    <property type="entry name" value="PHYTOCYANIN"/>
    <property type="match status" value="1"/>
</dbReference>
<keyword evidence="9" id="KW-0472">Membrane</keyword>
<sequence>MFFVGDNLVFNYQEGVHNVLKVNGTGFKQCAAPAGTVPLTSGNDVINLSTPGRKWYICGAPNHCAVGGQKLAITVMPSSFAPGASPVSVISVTAPSPSPTAGCS</sequence>
<keyword evidence="5" id="KW-0732">Signal</keyword>
<dbReference type="PANTHER" id="PTHR33021:SF533">
    <property type="entry name" value="PHYTOCYANIN DOMAIN-CONTAINING PROTEIN"/>
    <property type="match status" value="1"/>
</dbReference>
<evidence type="ECO:0000256" key="8">
    <source>
        <dbReference type="ARBA" id="ARBA00023008"/>
    </source>
</evidence>
<dbReference type="SUPFAM" id="SSF49503">
    <property type="entry name" value="Cupredoxins"/>
    <property type="match status" value="1"/>
</dbReference>
<dbReference type="AlphaFoldDB" id="A0AAW1WUP5"/>
<evidence type="ECO:0000313" key="13">
    <source>
        <dbReference type="EMBL" id="KAK9927401.1"/>
    </source>
</evidence>
<protein>
    <recommendedName>
        <fullName evidence="12">Phytocyanin domain-containing protein</fullName>
    </recommendedName>
</protein>